<evidence type="ECO:0000313" key="2">
    <source>
        <dbReference type="Proteomes" id="UP000037939"/>
    </source>
</evidence>
<comment type="caution">
    <text evidence="1">The sequence shown here is derived from an EMBL/GenBank/DDBJ whole genome shotgun (WGS) entry which is preliminary data.</text>
</comment>
<dbReference type="AlphaFoldDB" id="A0A0N0GM81"/>
<name>A0A0N0GM81_9NEIS</name>
<dbReference type="EMBL" id="LAQT01000027">
    <property type="protein sequence ID" value="KPC50707.1"/>
    <property type="molecule type" value="Genomic_DNA"/>
</dbReference>
<keyword evidence="2" id="KW-1185">Reference proteome</keyword>
<proteinExistence type="predicted"/>
<evidence type="ECO:0000313" key="1">
    <source>
        <dbReference type="EMBL" id="KPC50707.1"/>
    </source>
</evidence>
<accession>A0A0N0GM81</accession>
<sequence length="93" mass="10806">MAENKTSIGNSAYIEWMDSETLRYSDGEFSALVWVDYETGFFSAERIIRSSSIEEWEKMPEGCSGEIEPLYKEAIIKGVQRYFELQSRTCRVE</sequence>
<dbReference type="RefSeq" id="WP_152969258.1">
    <property type="nucleotide sequence ID" value="NZ_LAQT01000027.1"/>
</dbReference>
<dbReference type="STRING" id="857265.WG78_16675"/>
<gene>
    <name evidence="1" type="ORF">WG78_16675</name>
</gene>
<reference evidence="1 2" key="1">
    <citation type="submission" date="2015-07" db="EMBL/GenBank/DDBJ databases">
        <title>Draft genome sequence of the Amantichitinum ursilacus IGB-41, a new chitin-degrading bacterium.</title>
        <authorList>
            <person name="Kirstahler P."/>
            <person name="Guenther M."/>
            <person name="Grumaz C."/>
            <person name="Rupp S."/>
            <person name="Zibek S."/>
            <person name="Sohn K."/>
        </authorList>
    </citation>
    <scope>NUCLEOTIDE SEQUENCE [LARGE SCALE GENOMIC DNA]</scope>
    <source>
        <strain evidence="1 2">IGB-41</strain>
    </source>
</reference>
<organism evidence="1 2">
    <name type="scientific">Amantichitinum ursilacus</name>
    <dbReference type="NCBI Taxonomy" id="857265"/>
    <lineage>
        <taxon>Bacteria</taxon>
        <taxon>Pseudomonadati</taxon>
        <taxon>Pseudomonadota</taxon>
        <taxon>Betaproteobacteria</taxon>
        <taxon>Neisseriales</taxon>
        <taxon>Chitinibacteraceae</taxon>
        <taxon>Amantichitinum</taxon>
    </lineage>
</organism>
<dbReference type="Proteomes" id="UP000037939">
    <property type="component" value="Unassembled WGS sequence"/>
</dbReference>
<protein>
    <submittedName>
        <fullName evidence="1">Uncharacterized protein</fullName>
    </submittedName>
</protein>